<accession>A0A6A5T2Z3</accession>
<proteinExistence type="predicted"/>
<keyword evidence="1" id="KW-0812">Transmembrane</keyword>
<feature type="transmembrane region" description="Helical" evidence="1">
    <location>
        <begin position="66"/>
        <end position="85"/>
    </location>
</feature>
<evidence type="ECO:0000313" key="3">
    <source>
        <dbReference type="Proteomes" id="UP000800038"/>
    </source>
</evidence>
<dbReference type="Proteomes" id="UP000800038">
    <property type="component" value="Unassembled WGS sequence"/>
</dbReference>
<reference evidence="2" key="1">
    <citation type="journal article" date="2020" name="Stud. Mycol.">
        <title>101 Dothideomycetes genomes: a test case for predicting lifestyles and emergence of pathogens.</title>
        <authorList>
            <person name="Haridas S."/>
            <person name="Albert R."/>
            <person name="Binder M."/>
            <person name="Bloem J."/>
            <person name="Labutti K."/>
            <person name="Salamov A."/>
            <person name="Andreopoulos B."/>
            <person name="Baker S."/>
            <person name="Barry K."/>
            <person name="Bills G."/>
            <person name="Bluhm B."/>
            <person name="Cannon C."/>
            <person name="Castanera R."/>
            <person name="Culley D."/>
            <person name="Daum C."/>
            <person name="Ezra D."/>
            <person name="Gonzalez J."/>
            <person name="Henrissat B."/>
            <person name="Kuo A."/>
            <person name="Liang C."/>
            <person name="Lipzen A."/>
            <person name="Lutzoni F."/>
            <person name="Magnuson J."/>
            <person name="Mondo S."/>
            <person name="Nolan M."/>
            <person name="Ohm R."/>
            <person name="Pangilinan J."/>
            <person name="Park H.-J."/>
            <person name="Ramirez L."/>
            <person name="Alfaro M."/>
            <person name="Sun H."/>
            <person name="Tritt A."/>
            <person name="Yoshinaga Y."/>
            <person name="Zwiers L.-H."/>
            <person name="Turgeon B."/>
            <person name="Goodwin S."/>
            <person name="Spatafora J."/>
            <person name="Crous P."/>
            <person name="Grigoriev I."/>
        </authorList>
    </citation>
    <scope>NUCLEOTIDE SEQUENCE</scope>
    <source>
        <strain evidence="2">CBS 161.51</strain>
    </source>
</reference>
<name>A0A6A5T2Z3_9PLEO</name>
<keyword evidence="3" id="KW-1185">Reference proteome</keyword>
<organism evidence="2 3">
    <name type="scientific">Clathrospora elynae</name>
    <dbReference type="NCBI Taxonomy" id="706981"/>
    <lineage>
        <taxon>Eukaryota</taxon>
        <taxon>Fungi</taxon>
        <taxon>Dikarya</taxon>
        <taxon>Ascomycota</taxon>
        <taxon>Pezizomycotina</taxon>
        <taxon>Dothideomycetes</taxon>
        <taxon>Pleosporomycetidae</taxon>
        <taxon>Pleosporales</taxon>
        <taxon>Diademaceae</taxon>
        <taxon>Clathrospora</taxon>
    </lineage>
</organism>
<keyword evidence="1" id="KW-1133">Transmembrane helix</keyword>
<evidence type="ECO:0000256" key="1">
    <source>
        <dbReference type="SAM" id="Phobius"/>
    </source>
</evidence>
<dbReference type="AlphaFoldDB" id="A0A6A5T2Z3"/>
<gene>
    <name evidence="2" type="ORF">EJ02DRAFT_260814</name>
</gene>
<keyword evidence="1" id="KW-0472">Membrane</keyword>
<sequence length="92" mass="10363">MSADRASKRARRSLGLRGGKACFVQAMERFSGFKIRLSLFGLQAGNTQFGWQLLTAAIGIHRVHVPYVLALRLIWLCIVFTFMTMTRSRGCI</sequence>
<protein>
    <submittedName>
        <fullName evidence="2">Uncharacterized protein</fullName>
    </submittedName>
</protein>
<evidence type="ECO:0000313" key="2">
    <source>
        <dbReference type="EMBL" id="KAF1946069.1"/>
    </source>
</evidence>
<dbReference type="EMBL" id="ML976005">
    <property type="protein sequence ID" value="KAF1946069.1"/>
    <property type="molecule type" value="Genomic_DNA"/>
</dbReference>